<reference evidence="3 4" key="1">
    <citation type="submission" date="2008-07" db="EMBL/GenBank/DDBJ databases">
        <authorList>
            <person name="Tandeau de Marsac N."/>
            <person name="Ferriera S."/>
            <person name="Johnson J."/>
            <person name="Kravitz S."/>
            <person name="Beeson K."/>
            <person name="Sutton G."/>
            <person name="Rogers Y.-H."/>
            <person name="Friedman R."/>
            <person name="Frazier M."/>
            <person name="Venter J.C."/>
        </authorList>
    </citation>
    <scope>NUCLEOTIDE SEQUENCE [LARGE SCALE GENOMIC DNA]</scope>
    <source>
        <strain evidence="3 4">PCC 7420</strain>
    </source>
</reference>
<organism evidence="3 4">
    <name type="scientific">Coleofasciculus chthonoplastes PCC 7420</name>
    <dbReference type="NCBI Taxonomy" id="118168"/>
    <lineage>
        <taxon>Bacteria</taxon>
        <taxon>Bacillati</taxon>
        <taxon>Cyanobacteriota</taxon>
        <taxon>Cyanophyceae</taxon>
        <taxon>Coleofasciculales</taxon>
        <taxon>Coleofasciculaceae</taxon>
        <taxon>Coleofasciculus</taxon>
    </lineage>
</organism>
<dbReference type="HOGENOM" id="CLU_682787_0_0_3"/>
<dbReference type="Proteomes" id="UP000003835">
    <property type="component" value="Unassembled WGS sequence"/>
</dbReference>
<dbReference type="RefSeq" id="WP_006102324.1">
    <property type="nucleotide sequence ID" value="NZ_DS989853.1"/>
</dbReference>
<evidence type="ECO:0000313" key="4">
    <source>
        <dbReference type="Proteomes" id="UP000003835"/>
    </source>
</evidence>
<name>B4VUR9_9CYAN</name>
<keyword evidence="4" id="KW-1185">Reference proteome</keyword>
<dbReference type="GO" id="GO:0005576">
    <property type="term" value="C:extracellular region"/>
    <property type="evidence" value="ECO:0007669"/>
    <property type="project" value="UniProtKB-SubCell"/>
</dbReference>
<dbReference type="eggNOG" id="COG2304">
    <property type="taxonomic scope" value="Bacteria"/>
</dbReference>
<dbReference type="InterPro" id="IPR018511">
    <property type="entry name" value="Hemolysin-typ_Ca-bd_CS"/>
</dbReference>
<keyword evidence="2" id="KW-0964">Secreted</keyword>
<dbReference type="InterPro" id="IPR011049">
    <property type="entry name" value="Serralysin-like_metalloprot_C"/>
</dbReference>
<evidence type="ECO:0000256" key="1">
    <source>
        <dbReference type="ARBA" id="ARBA00004613"/>
    </source>
</evidence>
<dbReference type="eggNOG" id="COG2931">
    <property type="taxonomic scope" value="Bacteria"/>
</dbReference>
<comment type="subcellular location">
    <subcellularLocation>
        <location evidence="1">Secreted</location>
    </subcellularLocation>
</comment>
<dbReference type="PANTHER" id="PTHR38340:SF1">
    <property type="entry name" value="S-LAYER PROTEIN"/>
    <property type="match status" value="1"/>
</dbReference>
<dbReference type="AlphaFoldDB" id="B4VUR9"/>
<dbReference type="PANTHER" id="PTHR38340">
    <property type="entry name" value="S-LAYER PROTEIN"/>
    <property type="match status" value="1"/>
</dbReference>
<protein>
    <submittedName>
        <fullName evidence="3">Type I secretion target GGXGXDXXX repeat protein domain protein</fullName>
    </submittedName>
</protein>
<dbReference type="SUPFAM" id="SSF51120">
    <property type="entry name" value="beta-Roll"/>
    <property type="match status" value="2"/>
</dbReference>
<evidence type="ECO:0000256" key="2">
    <source>
        <dbReference type="ARBA" id="ARBA00022525"/>
    </source>
</evidence>
<sequence>MAVQFATIIADTTGGNNYYDSDFYGISFDQGLPDSYIQSVTLDLRAGSDTNAFFDFPGGNSPFGPVLSTLNGLNASDVTFTPNTGISPTLTLNFAPNSFGVGDSLRFGADTDWLSGGFGISSESGGAFGAQDVSFTVTLQDGTSFLSTFDTVSSTQSIAEISTHESIVGTSGNDQLNGTSANEFIQGLGGDDTINSNGGEDVLFGNAGNDTIAGSHESDYIDGGAGNDLLYGNGGGDTIFGRGGDDGLYGSSATDYLNGGNGDDTLYGNGGRDTLIGGRGDDLIYGGSCPDYILGGEGDDIIYANGANNGADYIDSGVGQDTIWLGHGDADVVLSEGVGFDVINNFQLGQTSLIVSDVSALSFADGANGAEIYQGSDLLATVSWQSASTFANNTNDIFVAVAA</sequence>
<gene>
    <name evidence="3" type="ORF">MC7420_4002</name>
</gene>
<proteinExistence type="predicted"/>
<dbReference type="GO" id="GO:0005509">
    <property type="term" value="F:calcium ion binding"/>
    <property type="evidence" value="ECO:0007669"/>
    <property type="project" value="InterPro"/>
</dbReference>
<dbReference type="Gene3D" id="2.150.10.10">
    <property type="entry name" value="Serralysin-like metalloprotease, C-terminal"/>
    <property type="match status" value="2"/>
</dbReference>
<evidence type="ECO:0000313" key="3">
    <source>
        <dbReference type="EMBL" id="EDX74478.1"/>
    </source>
</evidence>
<dbReference type="InterPro" id="IPR050557">
    <property type="entry name" value="RTX_toxin/Mannuronan_C5-epim"/>
</dbReference>
<dbReference type="Pfam" id="PF00353">
    <property type="entry name" value="HemolysinCabind"/>
    <property type="match status" value="4"/>
</dbReference>
<dbReference type="InterPro" id="IPR001343">
    <property type="entry name" value="Hemolysn_Ca-bd"/>
</dbReference>
<dbReference type="EMBL" id="DS989853">
    <property type="protein sequence ID" value="EDX74478.1"/>
    <property type="molecule type" value="Genomic_DNA"/>
</dbReference>
<accession>B4VUR9</accession>
<dbReference type="PROSITE" id="PS00330">
    <property type="entry name" value="HEMOLYSIN_CALCIUM"/>
    <property type="match status" value="1"/>
</dbReference>
<dbReference type="PRINTS" id="PR00313">
    <property type="entry name" value="CABNDNGRPT"/>
</dbReference>
<dbReference type="STRING" id="118168.MC7420_4002"/>
<dbReference type="OrthoDB" id="454742at2"/>